<reference evidence="1 2" key="1">
    <citation type="submission" date="2015-02" db="EMBL/GenBank/DDBJ databases">
        <title>Draft genome sequences of ten Microbacterium spp. with emphasis on heavy metal contaminated environments.</title>
        <authorList>
            <person name="Corretto E."/>
        </authorList>
    </citation>
    <scope>NUCLEOTIDE SEQUENCE [LARGE SCALE GENOMIC DNA]</scope>
    <source>
        <strain evidence="1 2">BEL163</strain>
    </source>
</reference>
<evidence type="ECO:0000313" key="2">
    <source>
        <dbReference type="Proteomes" id="UP000033725"/>
    </source>
</evidence>
<sequence length="193" mass="21045">MSTTSMSDTVSMSPWMSDYATAHELRAQAARGVKIQTAEEYFEGEPGPHGARFLRLSFPTECDVALWYDDTRGMWRLEVDTLESRPVDATAQVAQAASIAEAARICRDFNTRIVRRDRRDGNAALTNEIAAMLADRAVSPFTLALAMNLTPGVVAAKLAGRSGWTAGDLLRIANVIDADNPGELFQRLARIAA</sequence>
<dbReference type="AlphaFoldDB" id="A0A0F0KEB0"/>
<name>A0A0F0KEB0_9MICO</name>
<comment type="caution">
    <text evidence="1">The sequence shown here is derived from an EMBL/GenBank/DDBJ whole genome shotgun (WGS) entry which is preliminary data.</text>
</comment>
<dbReference type="EMBL" id="JYIV01000030">
    <property type="protein sequence ID" value="KJL18495.1"/>
    <property type="molecule type" value="Genomic_DNA"/>
</dbReference>
<accession>A0A0F0KEB0</accession>
<dbReference type="PATRIC" id="fig|82380.10.peg.3337"/>
<protein>
    <submittedName>
        <fullName evidence="1">Uncharacterized protein</fullName>
    </submittedName>
</protein>
<proteinExistence type="predicted"/>
<gene>
    <name evidence="1" type="ORF">RN51_03329</name>
</gene>
<dbReference type="Proteomes" id="UP000033725">
    <property type="component" value="Unassembled WGS sequence"/>
</dbReference>
<organism evidence="1 2">
    <name type="scientific">Microbacterium oxydans</name>
    <dbReference type="NCBI Taxonomy" id="82380"/>
    <lineage>
        <taxon>Bacteria</taxon>
        <taxon>Bacillati</taxon>
        <taxon>Actinomycetota</taxon>
        <taxon>Actinomycetes</taxon>
        <taxon>Micrococcales</taxon>
        <taxon>Microbacteriaceae</taxon>
        <taxon>Microbacterium</taxon>
    </lineage>
</organism>
<evidence type="ECO:0000313" key="1">
    <source>
        <dbReference type="EMBL" id="KJL18495.1"/>
    </source>
</evidence>